<evidence type="ECO:0000256" key="1">
    <source>
        <dbReference type="ARBA" id="ARBA00010553"/>
    </source>
</evidence>
<evidence type="ECO:0000259" key="4">
    <source>
        <dbReference type="Pfam" id="PF04826"/>
    </source>
</evidence>
<name>A0AAV0EV55_9ASTE</name>
<comment type="similarity">
    <text evidence="1">Belongs to the eutherian X-chromosome-specific Armcx family.</text>
</comment>
<dbReference type="InterPro" id="IPR052608">
    <property type="entry name" value="U-box_domain_protein"/>
</dbReference>
<evidence type="ECO:0000256" key="3">
    <source>
        <dbReference type="PROSITE-ProRule" id="PRU00259"/>
    </source>
</evidence>
<dbReference type="Pfam" id="PF00514">
    <property type="entry name" value="Arm"/>
    <property type="match status" value="1"/>
</dbReference>
<dbReference type="InterPro" id="IPR011989">
    <property type="entry name" value="ARM-like"/>
</dbReference>
<dbReference type="PANTHER" id="PTHR45958">
    <property type="entry name" value="RING-TYPE E3 UBIQUITIN TRANSFERASE"/>
    <property type="match status" value="1"/>
</dbReference>
<gene>
    <name evidence="5" type="ORF">CEPIT_LOCUS28064</name>
</gene>
<dbReference type="Gene3D" id="1.25.10.10">
    <property type="entry name" value="Leucine-rich Repeat Variant"/>
    <property type="match status" value="3"/>
</dbReference>
<dbReference type="AlphaFoldDB" id="A0AAV0EV55"/>
<dbReference type="Pfam" id="PF04826">
    <property type="entry name" value="Arm_2"/>
    <property type="match status" value="1"/>
</dbReference>
<organism evidence="5 6">
    <name type="scientific">Cuscuta epithymum</name>
    <dbReference type="NCBI Taxonomy" id="186058"/>
    <lineage>
        <taxon>Eukaryota</taxon>
        <taxon>Viridiplantae</taxon>
        <taxon>Streptophyta</taxon>
        <taxon>Embryophyta</taxon>
        <taxon>Tracheophyta</taxon>
        <taxon>Spermatophyta</taxon>
        <taxon>Magnoliopsida</taxon>
        <taxon>eudicotyledons</taxon>
        <taxon>Gunneridae</taxon>
        <taxon>Pentapetalae</taxon>
        <taxon>asterids</taxon>
        <taxon>lamiids</taxon>
        <taxon>Solanales</taxon>
        <taxon>Convolvulaceae</taxon>
        <taxon>Cuscuteae</taxon>
        <taxon>Cuscuta</taxon>
        <taxon>Cuscuta subgen. Cuscuta</taxon>
    </lineage>
</organism>
<comment type="caution">
    <text evidence="5">The sequence shown here is derived from an EMBL/GenBank/DDBJ whole genome shotgun (WGS) entry which is preliminary data.</text>
</comment>
<evidence type="ECO:0000313" key="6">
    <source>
        <dbReference type="Proteomes" id="UP001152523"/>
    </source>
</evidence>
<dbReference type="Proteomes" id="UP001152523">
    <property type="component" value="Unassembled WGS sequence"/>
</dbReference>
<evidence type="ECO:0000313" key="5">
    <source>
        <dbReference type="EMBL" id="CAH9127120.1"/>
    </source>
</evidence>
<reference evidence="5" key="1">
    <citation type="submission" date="2022-07" db="EMBL/GenBank/DDBJ databases">
        <authorList>
            <person name="Macas J."/>
            <person name="Novak P."/>
            <person name="Neumann P."/>
        </authorList>
    </citation>
    <scope>NUCLEOTIDE SEQUENCE</scope>
</reference>
<proteinExistence type="inferred from homology"/>
<keyword evidence="6" id="KW-1185">Reference proteome</keyword>
<dbReference type="PANTHER" id="PTHR45958:SF12">
    <property type="entry name" value="OS01G0948500 PROTEIN"/>
    <property type="match status" value="1"/>
</dbReference>
<feature type="domain" description="Armadillo repeat-containing" evidence="4">
    <location>
        <begin position="285"/>
        <end position="419"/>
    </location>
</feature>
<dbReference type="InterPro" id="IPR006911">
    <property type="entry name" value="ARM-rpt_dom"/>
</dbReference>
<dbReference type="SMART" id="SM00185">
    <property type="entry name" value="ARM"/>
    <property type="match status" value="6"/>
</dbReference>
<keyword evidence="2" id="KW-0677">Repeat</keyword>
<accession>A0AAV0EV55</accession>
<dbReference type="SUPFAM" id="SSF48371">
    <property type="entry name" value="ARM repeat"/>
    <property type="match status" value="2"/>
</dbReference>
<protein>
    <recommendedName>
        <fullName evidence="4">Armadillo repeat-containing domain-containing protein</fullName>
    </recommendedName>
</protein>
<dbReference type="InterPro" id="IPR016024">
    <property type="entry name" value="ARM-type_fold"/>
</dbReference>
<feature type="repeat" description="ARM" evidence="3">
    <location>
        <begin position="370"/>
        <end position="412"/>
    </location>
</feature>
<dbReference type="EMBL" id="CAMAPF010000945">
    <property type="protein sequence ID" value="CAH9127120.1"/>
    <property type="molecule type" value="Genomic_DNA"/>
</dbReference>
<dbReference type="PROSITE" id="PS50176">
    <property type="entry name" value="ARM_REPEAT"/>
    <property type="match status" value="1"/>
</dbReference>
<evidence type="ECO:0000256" key="2">
    <source>
        <dbReference type="ARBA" id="ARBA00022737"/>
    </source>
</evidence>
<sequence length="804" mass="89205">MDEICKPVPAYDFFSDEGMSSVGRDITSEYTVFIEKLRPILSEMKDDKNLVGDLTIQKAIQSLEAEYMSARALSETLNSSPLKKIDEQTENLGRSLGFVLFASHDIPMARRSEVEALHKQVMNSRSNSYSERDSDFSYDLYYNLELLSNEIVEEDEEKQDRISLDVDSVVLQLKYGNDEDLEQALVGLNLLITESFVDVHHNDKEVISVLFNRLNSTTANNRSTIIRTLRSLVDQSNDIKKKMAEMRFLSSLVKSLFGDTNEQREAMRLLYTLSDILSVRRRLGRIRGCVVMLVAIFNGDDPVASHDAENLLNSLSINPEYVLNMAAAGYFKPLVHYLNEGSDTSKVQMATAISRMELTDKHRKSLGEDGAIEQLVKMFTKGNLESKYSALGALQNLSGLKENVKRLVNSGIISTLLQLLFSVTSVLMTLREPASAILAKIAQSEGGLLVKPDVAQKMLSLLNLTSPDIQCHLLEALNSIASHSNAYEVRVKMKQNGAIRLLLPFIGENNPKIRTGALSLINILYEDMQGEVTEQLDETHIHMIAKIFSSLSSSADEKASAVGILSNFPNVLISENLLPDLVSLIALTALPSNLAESIAKVLIRFTLPYDKKLQHFIVELGVIPALVNLLSCDSILAKRRAATCLAQLSQNSLSLRKSRKSKWSCRPPSIEGFCQVHNGYCSVKSTFCIVMAGAVTPLLQILEGDERGADEAVLNCIATLMEDEIWENGCDYLVEKRGVKSLIKVLEVGSSKAKEKALWILEGVFRVEAYRVEHGVSAQPVLVDLAQNGNSKLKPIVRKLLAQL</sequence>
<dbReference type="InterPro" id="IPR000225">
    <property type="entry name" value="Armadillo"/>
</dbReference>